<dbReference type="Proteomes" id="UP001415169">
    <property type="component" value="Unassembled WGS sequence"/>
</dbReference>
<protein>
    <submittedName>
        <fullName evidence="1">Uncharacterized protein</fullName>
    </submittedName>
</protein>
<proteinExistence type="predicted"/>
<dbReference type="Pfam" id="PF06053">
    <property type="entry name" value="DUF929"/>
    <property type="match status" value="1"/>
</dbReference>
<accession>A0ABP7ZHZ0</accession>
<name>A0ABP7ZHZ0_9MICO</name>
<keyword evidence="2" id="KW-1185">Reference proteome</keyword>
<sequence>MFAKYDAPPYTQTSGSIPFIDFGGGWAIAGAQYGPDTLKGKTQAQIAVALSEPNSPIAQAVIGSANVLTVALCEQTGGTPAAVCQSKGVQTAVRAMGGS</sequence>
<organism evidence="1 2">
    <name type="scientific">Gryllotalpicola daejeonensis</name>
    <dbReference type="NCBI Taxonomy" id="993087"/>
    <lineage>
        <taxon>Bacteria</taxon>
        <taxon>Bacillati</taxon>
        <taxon>Actinomycetota</taxon>
        <taxon>Actinomycetes</taxon>
        <taxon>Micrococcales</taxon>
        <taxon>Microbacteriaceae</taxon>
        <taxon>Gryllotalpicola</taxon>
    </lineage>
</organism>
<dbReference type="InterPro" id="IPR009272">
    <property type="entry name" value="DUF929"/>
</dbReference>
<gene>
    <name evidence="1" type="ORF">GCM10022286_11770</name>
</gene>
<dbReference type="EMBL" id="BAABBV010000001">
    <property type="protein sequence ID" value="GAA4158625.1"/>
    <property type="molecule type" value="Genomic_DNA"/>
</dbReference>
<evidence type="ECO:0000313" key="2">
    <source>
        <dbReference type="Proteomes" id="UP001415169"/>
    </source>
</evidence>
<reference evidence="1" key="1">
    <citation type="journal article" date="2014" name="Int. J. Syst. Evol. Microbiol.">
        <title>Complete genome of a new Firmicutes species belonging to the dominant human colonic microbiota ('Ruminococcus bicirculans') reveals two chromosomes and a selective capacity to utilize plant glucans.</title>
        <authorList>
            <consortium name="NISC Comparative Sequencing Program"/>
            <person name="Wegmann U."/>
            <person name="Louis P."/>
            <person name="Goesmann A."/>
            <person name="Henrissat B."/>
            <person name="Duncan S.H."/>
            <person name="Flint H.J."/>
        </authorList>
    </citation>
    <scope>NUCLEOTIDE SEQUENCE</scope>
    <source>
        <strain evidence="1">JCM 17590</strain>
    </source>
</reference>
<comment type="caution">
    <text evidence="1">The sequence shown here is derived from an EMBL/GenBank/DDBJ whole genome shotgun (WGS) entry which is preliminary data.</text>
</comment>
<evidence type="ECO:0000313" key="1">
    <source>
        <dbReference type="EMBL" id="GAA4158625.1"/>
    </source>
</evidence>
<reference evidence="1" key="2">
    <citation type="submission" date="2023-12" db="EMBL/GenBank/DDBJ databases">
        <authorList>
            <person name="Sun Q."/>
            <person name="Inoue M."/>
        </authorList>
    </citation>
    <scope>NUCLEOTIDE SEQUENCE</scope>
    <source>
        <strain evidence="1">JCM 17590</strain>
    </source>
</reference>